<feature type="compositionally biased region" description="Low complexity" evidence="1">
    <location>
        <begin position="50"/>
        <end position="59"/>
    </location>
</feature>
<keyword evidence="2" id="KW-0472">Membrane</keyword>
<dbReference type="AlphaFoldDB" id="Q6IKA0"/>
<protein>
    <submittedName>
        <fullName evidence="3">HDC13036</fullName>
    </submittedName>
</protein>
<gene>
    <name evidence="3" type="ORF">HDC13036</name>
</gene>
<evidence type="ECO:0000313" key="3">
    <source>
        <dbReference type="EMBL" id="DAA03972.1"/>
    </source>
</evidence>
<feature type="region of interest" description="Disordered" evidence="1">
    <location>
        <begin position="45"/>
        <end position="66"/>
    </location>
</feature>
<reference evidence="3" key="1">
    <citation type="journal article" date="2003" name="Genome Biol.">
        <title>An integrated gene annotation and transcriptional profiling approach towards the full gene content of the Drosophila genome.</title>
        <authorList>
            <person name="Hild M."/>
            <person name="Beckmann B."/>
            <person name="Haas S.A."/>
            <person name="Koch B."/>
            <person name="Solovyev V."/>
            <person name="Busold C."/>
            <person name="Fellenberg K."/>
            <person name="Boutros M."/>
            <person name="Vingron M."/>
            <person name="Sauer F."/>
            <person name="Hoheisel J.D."/>
            <person name="Paro R."/>
        </authorList>
    </citation>
    <scope>NUCLEOTIDE SEQUENCE</scope>
</reference>
<proteinExistence type="predicted"/>
<dbReference type="EMBL" id="BK002466">
    <property type="protein sequence ID" value="DAA03972.1"/>
    <property type="molecule type" value="Genomic_DNA"/>
</dbReference>
<feature type="transmembrane region" description="Helical" evidence="2">
    <location>
        <begin position="12"/>
        <end position="38"/>
    </location>
</feature>
<evidence type="ECO:0000256" key="2">
    <source>
        <dbReference type="SAM" id="Phobius"/>
    </source>
</evidence>
<name>Q6IKA0_DROME</name>
<organism evidence="3">
    <name type="scientific">Drosophila melanogaster</name>
    <name type="common">Fruit fly</name>
    <dbReference type="NCBI Taxonomy" id="7227"/>
    <lineage>
        <taxon>Eukaryota</taxon>
        <taxon>Metazoa</taxon>
        <taxon>Ecdysozoa</taxon>
        <taxon>Arthropoda</taxon>
        <taxon>Hexapoda</taxon>
        <taxon>Insecta</taxon>
        <taxon>Pterygota</taxon>
        <taxon>Neoptera</taxon>
        <taxon>Endopterygota</taxon>
        <taxon>Diptera</taxon>
        <taxon>Brachycera</taxon>
        <taxon>Muscomorpha</taxon>
        <taxon>Ephydroidea</taxon>
        <taxon>Drosophilidae</taxon>
        <taxon>Drosophila</taxon>
        <taxon>Sophophora</taxon>
    </lineage>
</organism>
<sequence>MEICSAKLSRFVCPCLLYISCFVEITLRLGLLLAVWVLPPPPGHHFSPRSSSDADSDSSTGQKRSEGLHVEFIRCSGGNLQRHSPDQTTWPLIQFSVSLLEPRYPGTPEPWKPGTPYYTLPPFGAIIQ</sequence>
<keyword evidence="2" id="KW-1133">Transmembrane helix</keyword>
<keyword evidence="2" id="KW-0812">Transmembrane</keyword>
<evidence type="ECO:0000256" key="1">
    <source>
        <dbReference type="SAM" id="MobiDB-lite"/>
    </source>
</evidence>
<accession>Q6IKA0</accession>